<dbReference type="AlphaFoldDB" id="A0A367L0B7"/>
<evidence type="ECO:0000313" key="1">
    <source>
        <dbReference type="EMBL" id="RCI07847.1"/>
    </source>
</evidence>
<sequence>MDLRSASLAAAISGHVSRYPLRSTALSLVSRHARTRYLFSGAPWLKSQRLQRPPADNGPLSRLQIPSLAPIIN</sequence>
<organism evidence="1 2">
    <name type="scientific">Ophiocordyceps polyrhachis-furcata BCC 54312</name>
    <dbReference type="NCBI Taxonomy" id="1330021"/>
    <lineage>
        <taxon>Eukaryota</taxon>
        <taxon>Fungi</taxon>
        <taxon>Dikarya</taxon>
        <taxon>Ascomycota</taxon>
        <taxon>Pezizomycotina</taxon>
        <taxon>Sordariomycetes</taxon>
        <taxon>Hypocreomycetidae</taxon>
        <taxon>Hypocreales</taxon>
        <taxon>Ophiocordycipitaceae</taxon>
        <taxon>Ophiocordyceps</taxon>
    </lineage>
</organism>
<evidence type="ECO:0000313" key="2">
    <source>
        <dbReference type="Proteomes" id="UP000253664"/>
    </source>
</evidence>
<proteinExistence type="predicted"/>
<keyword evidence="2" id="KW-1185">Reference proteome</keyword>
<protein>
    <submittedName>
        <fullName evidence="1">Uncharacterized protein</fullName>
    </submittedName>
</protein>
<comment type="caution">
    <text evidence="1">The sequence shown here is derived from an EMBL/GenBank/DDBJ whole genome shotgun (WGS) entry which is preliminary data.</text>
</comment>
<name>A0A367L0B7_9HYPO</name>
<dbReference type="Proteomes" id="UP000253664">
    <property type="component" value="Unassembled WGS sequence"/>
</dbReference>
<gene>
    <name evidence="1" type="ORF">L249_5817</name>
</gene>
<reference evidence="1 2" key="1">
    <citation type="journal article" date="2015" name="BMC Genomics">
        <title>Insights from the genome of Ophiocordyceps polyrhachis-furcata to pathogenicity and host specificity in insect fungi.</title>
        <authorList>
            <person name="Wichadakul D."/>
            <person name="Kobmoo N."/>
            <person name="Ingsriswang S."/>
            <person name="Tangphatsornruang S."/>
            <person name="Chantasingh D."/>
            <person name="Luangsa-ard J.J."/>
            <person name="Eurwilaichitr L."/>
        </authorList>
    </citation>
    <scope>NUCLEOTIDE SEQUENCE [LARGE SCALE GENOMIC DNA]</scope>
    <source>
        <strain evidence="1 2">BCC 54312</strain>
    </source>
</reference>
<accession>A0A367L0B7</accession>
<dbReference type="EMBL" id="LKCN02000023">
    <property type="protein sequence ID" value="RCI07847.1"/>
    <property type="molecule type" value="Genomic_DNA"/>
</dbReference>